<reference evidence="1 2" key="1">
    <citation type="submission" date="2017-06" db="EMBL/GenBank/DDBJ databases">
        <authorList>
            <person name="Kim H.J."/>
            <person name="Triplett B.A."/>
        </authorList>
    </citation>
    <scope>NUCLEOTIDE SEQUENCE [LARGE SCALE GENOMIC DNA]</scope>
    <source>
        <strain evidence="1 2">DSM 14713</strain>
    </source>
</reference>
<name>A0A250IBY4_9BACT</name>
<proteinExistence type="predicted"/>
<dbReference type="InterPro" id="IPR032710">
    <property type="entry name" value="NTF2-like_dom_sf"/>
</dbReference>
<accession>A0A250IBY4</accession>
<dbReference type="AlphaFoldDB" id="A0A250IBY4"/>
<evidence type="ECO:0000313" key="2">
    <source>
        <dbReference type="Proteomes" id="UP000217289"/>
    </source>
</evidence>
<dbReference type="SUPFAM" id="SSF54427">
    <property type="entry name" value="NTF2-like"/>
    <property type="match status" value="1"/>
</dbReference>
<evidence type="ECO:0000313" key="1">
    <source>
        <dbReference type="EMBL" id="ATB29364.1"/>
    </source>
</evidence>
<dbReference type="KEGG" id="mbd:MEBOL_002813"/>
<keyword evidence="1" id="KW-0449">Lipoprotein</keyword>
<organism evidence="1 2">
    <name type="scientific">Melittangium boletus DSM 14713</name>
    <dbReference type="NCBI Taxonomy" id="1294270"/>
    <lineage>
        <taxon>Bacteria</taxon>
        <taxon>Pseudomonadati</taxon>
        <taxon>Myxococcota</taxon>
        <taxon>Myxococcia</taxon>
        <taxon>Myxococcales</taxon>
        <taxon>Cystobacterineae</taxon>
        <taxon>Archangiaceae</taxon>
        <taxon>Melittangium</taxon>
    </lineage>
</organism>
<dbReference type="Proteomes" id="UP000217289">
    <property type="component" value="Chromosome"/>
</dbReference>
<dbReference type="OrthoDB" id="5383048at2"/>
<sequence>MARGHWKGWGVVALLACAPSDAGKLEAARDVVERFFTALPSRDCAVVGPLLAVPDSCRATVEDLNAHGMSLVEVLEVKVDGREPDAVLVRTRVARDGQVREQPMLLRVERHPDGWKLRW</sequence>
<gene>
    <name evidence="1" type="ORF">MEBOL_002813</name>
</gene>
<dbReference type="EMBL" id="CP022163">
    <property type="protein sequence ID" value="ATB29364.1"/>
    <property type="molecule type" value="Genomic_DNA"/>
</dbReference>
<protein>
    <submittedName>
        <fullName evidence="1">Lipoprotein</fullName>
    </submittedName>
</protein>
<keyword evidence="2" id="KW-1185">Reference proteome</keyword>